<dbReference type="SUPFAM" id="SSF102712">
    <property type="entry name" value="JAB1/MPN domain"/>
    <property type="match status" value="1"/>
</dbReference>
<reference evidence="8 9" key="1">
    <citation type="submission" date="2018-11" db="EMBL/GenBank/DDBJ databases">
        <authorList>
            <person name="Ye M.-Q."/>
            <person name="Du Z.-J."/>
        </authorList>
    </citation>
    <scope>NUCLEOTIDE SEQUENCE [LARGE SCALE GENOMIC DNA]</scope>
    <source>
        <strain evidence="8 9">U0105</strain>
    </source>
</reference>
<evidence type="ECO:0000256" key="2">
    <source>
        <dbReference type="ARBA" id="ARBA00022723"/>
    </source>
</evidence>
<dbReference type="EMBL" id="RPOK01000005">
    <property type="protein sequence ID" value="RPJ65480.1"/>
    <property type="molecule type" value="Genomic_DNA"/>
</dbReference>
<dbReference type="PROSITE" id="PS50249">
    <property type="entry name" value="MPN"/>
    <property type="match status" value="1"/>
</dbReference>
<dbReference type="PANTHER" id="PTHR30471">
    <property type="entry name" value="DNA REPAIR PROTEIN RADC"/>
    <property type="match status" value="1"/>
</dbReference>
<sequence>MKMRDWPEAERPCEKLLRRGTDILSDAELLAVFIRSGQKQRDALMISHDLLKAFGSLRSVITARKEAFCAVAGVGEVRYAQIQAALEMVKRQYEETLMKESVFNNTVDVERYLRCHLRDMEHEVFGVLMLDSQHQLIKFRKLFTGTINASAVYPRDVVKCVLADNAAATILVHNHPSGVAEPSQADICMTKTIKKALDLIDVPLLDHFIVGDAKTVSLAQRGEI</sequence>
<dbReference type="InterPro" id="IPR037518">
    <property type="entry name" value="MPN"/>
</dbReference>
<name>A0A3N5XY34_9ALTE</name>
<organism evidence="8 9">
    <name type="scientific">Alteromonas sediminis</name>
    <dbReference type="NCBI Taxonomy" id="2259342"/>
    <lineage>
        <taxon>Bacteria</taxon>
        <taxon>Pseudomonadati</taxon>
        <taxon>Pseudomonadota</taxon>
        <taxon>Gammaproteobacteria</taxon>
        <taxon>Alteromonadales</taxon>
        <taxon>Alteromonadaceae</taxon>
        <taxon>Alteromonas/Salinimonas group</taxon>
        <taxon>Alteromonas</taxon>
    </lineage>
</organism>
<dbReference type="Pfam" id="PF20582">
    <property type="entry name" value="UPF0758_N"/>
    <property type="match status" value="1"/>
</dbReference>
<comment type="similarity">
    <text evidence="6">Belongs to the UPF0758 family.</text>
</comment>
<dbReference type="PROSITE" id="PS01302">
    <property type="entry name" value="UPF0758"/>
    <property type="match status" value="1"/>
</dbReference>
<keyword evidence="3" id="KW-0378">Hydrolase</keyword>
<dbReference type="CDD" id="cd08071">
    <property type="entry name" value="MPN_DUF2466"/>
    <property type="match status" value="1"/>
</dbReference>
<proteinExistence type="inferred from homology"/>
<dbReference type="RefSeq" id="WP_124029026.1">
    <property type="nucleotide sequence ID" value="NZ_JBHRSN010000014.1"/>
</dbReference>
<dbReference type="Proteomes" id="UP000275281">
    <property type="component" value="Unassembled WGS sequence"/>
</dbReference>
<dbReference type="NCBIfam" id="NF000642">
    <property type="entry name" value="PRK00024.1"/>
    <property type="match status" value="1"/>
</dbReference>
<evidence type="ECO:0000256" key="6">
    <source>
        <dbReference type="RuleBase" id="RU003797"/>
    </source>
</evidence>
<evidence type="ECO:0000259" key="7">
    <source>
        <dbReference type="PROSITE" id="PS50249"/>
    </source>
</evidence>
<dbReference type="OrthoDB" id="9804482at2"/>
<comment type="caution">
    <text evidence="8">The sequence shown here is derived from an EMBL/GenBank/DDBJ whole genome shotgun (WGS) entry which is preliminary data.</text>
</comment>
<feature type="domain" description="MPN" evidence="7">
    <location>
        <begin position="102"/>
        <end position="224"/>
    </location>
</feature>
<dbReference type="GO" id="GO:0046872">
    <property type="term" value="F:metal ion binding"/>
    <property type="evidence" value="ECO:0007669"/>
    <property type="project" value="UniProtKB-KW"/>
</dbReference>
<dbReference type="GO" id="GO:0008237">
    <property type="term" value="F:metallopeptidase activity"/>
    <property type="evidence" value="ECO:0007669"/>
    <property type="project" value="UniProtKB-KW"/>
</dbReference>
<dbReference type="SUPFAM" id="SSF47781">
    <property type="entry name" value="RuvA domain 2-like"/>
    <property type="match status" value="1"/>
</dbReference>
<dbReference type="PANTHER" id="PTHR30471:SF3">
    <property type="entry name" value="UPF0758 PROTEIN YEES-RELATED"/>
    <property type="match status" value="1"/>
</dbReference>
<evidence type="ECO:0000256" key="1">
    <source>
        <dbReference type="ARBA" id="ARBA00022670"/>
    </source>
</evidence>
<dbReference type="NCBIfam" id="TIGR00608">
    <property type="entry name" value="radc"/>
    <property type="match status" value="1"/>
</dbReference>
<dbReference type="InterPro" id="IPR025657">
    <property type="entry name" value="RadC_JAB"/>
</dbReference>
<protein>
    <submittedName>
        <fullName evidence="8">JAB domain-containing protein</fullName>
    </submittedName>
</protein>
<evidence type="ECO:0000256" key="4">
    <source>
        <dbReference type="ARBA" id="ARBA00022833"/>
    </source>
</evidence>
<evidence type="ECO:0000313" key="8">
    <source>
        <dbReference type="EMBL" id="RPJ65480.1"/>
    </source>
</evidence>
<keyword evidence="5" id="KW-0482">Metalloprotease</keyword>
<keyword evidence="1" id="KW-0645">Protease</keyword>
<dbReference type="Gene3D" id="3.40.140.10">
    <property type="entry name" value="Cytidine Deaminase, domain 2"/>
    <property type="match status" value="1"/>
</dbReference>
<dbReference type="Pfam" id="PF04002">
    <property type="entry name" value="RadC"/>
    <property type="match status" value="1"/>
</dbReference>
<dbReference type="Gene3D" id="1.10.150.20">
    <property type="entry name" value="5' to 3' exonuclease, C-terminal subdomain"/>
    <property type="match status" value="1"/>
</dbReference>
<dbReference type="InterPro" id="IPR046778">
    <property type="entry name" value="UPF0758_N"/>
</dbReference>
<dbReference type="GO" id="GO:0006508">
    <property type="term" value="P:proteolysis"/>
    <property type="evidence" value="ECO:0007669"/>
    <property type="project" value="UniProtKB-KW"/>
</dbReference>
<evidence type="ECO:0000256" key="5">
    <source>
        <dbReference type="ARBA" id="ARBA00023049"/>
    </source>
</evidence>
<keyword evidence="2" id="KW-0479">Metal-binding</keyword>
<keyword evidence="4" id="KW-0862">Zinc</keyword>
<evidence type="ECO:0000256" key="3">
    <source>
        <dbReference type="ARBA" id="ARBA00022801"/>
    </source>
</evidence>
<dbReference type="InterPro" id="IPR001405">
    <property type="entry name" value="UPF0758"/>
</dbReference>
<accession>A0A3N5XY34</accession>
<gene>
    <name evidence="8" type="ORF">DRW07_16310</name>
</gene>
<dbReference type="InterPro" id="IPR010994">
    <property type="entry name" value="RuvA_2-like"/>
</dbReference>
<dbReference type="AlphaFoldDB" id="A0A3N5XY34"/>
<keyword evidence="9" id="KW-1185">Reference proteome</keyword>
<evidence type="ECO:0000313" key="9">
    <source>
        <dbReference type="Proteomes" id="UP000275281"/>
    </source>
</evidence>
<dbReference type="InterPro" id="IPR020891">
    <property type="entry name" value="UPF0758_CS"/>
</dbReference>